<gene>
    <name evidence="1" type="ORF">IC776_02750</name>
</gene>
<dbReference type="RefSeq" id="WP_191012589.1">
    <property type="nucleotide sequence ID" value="NZ_CP061646.1"/>
</dbReference>
<proteinExistence type="predicted"/>
<accession>A0A7H2V904</accession>
<reference evidence="2" key="1">
    <citation type="submission" date="2020-09" db="EMBL/GenBank/DDBJ databases">
        <title>Clinical and molecular characterization of Acinetobacter seifertii in Taiwan.</title>
        <authorList>
            <person name="Li L.-H."/>
            <person name="Yang Y.-S."/>
            <person name="Sun J.-R."/>
            <person name="Huang T.-W."/>
            <person name="Huang W.-C."/>
            <person name="Wang Y.-C."/>
            <person name="Kuo T.-H."/>
            <person name="Kuo S.-C."/>
            <person name="Chen T.-L."/>
        </authorList>
    </citation>
    <scope>NUCLEOTIDE SEQUENCE [LARGE SCALE GENOMIC DNA]</scope>
    <source>
        <strain evidence="2">AS39</strain>
    </source>
</reference>
<dbReference type="AlphaFoldDB" id="A0A7H2V904"/>
<evidence type="ECO:0000313" key="2">
    <source>
        <dbReference type="Proteomes" id="UP000516666"/>
    </source>
</evidence>
<evidence type="ECO:0000313" key="1">
    <source>
        <dbReference type="EMBL" id="QNX72837.1"/>
    </source>
</evidence>
<reference evidence="1 2" key="2">
    <citation type="submission" date="2020-09" db="EMBL/GenBank/DDBJ databases">
        <authorList>
            <person name="Chen F.-J."/>
            <person name="Lee Y.-T."/>
        </authorList>
    </citation>
    <scope>NUCLEOTIDE SEQUENCE [LARGE SCALE GENOMIC DNA]</scope>
    <source>
        <strain evidence="1 2">AS39</strain>
    </source>
</reference>
<organism evidence="1 2">
    <name type="scientific">Acinetobacter seifertii</name>
    <dbReference type="NCBI Taxonomy" id="1530123"/>
    <lineage>
        <taxon>Bacteria</taxon>
        <taxon>Pseudomonadati</taxon>
        <taxon>Pseudomonadota</taxon>
        <taxon>Gammaproteobacteria</taxon>
        <taxon>Moraxellales</taxon>
        <taxon>Moraxellaceae</taxon>
        <taxon>Acinetobacter</taxon>
        <taxon>Acinetobacter calcoaceticus/baumannii complex</taxon>
    </lineage>
</organism>
<dbReference type="Proteomes" id="UP000516666">
    <property type="component" value="Chromosome"/>
</dbReference>
<sequence>MQNDSNVEMKQTEISNPEYVLTIETHEGLMLTHPLSMEEAKVIGKMALSGTARKDLLKNFFHSVKDKYAEFSHIKKWLESILASTKTEFFTVQMEKIDPPQAEIPAYLQCEPRIYTLKSKNDFNEIFEATIEIKIKCTDNHISEVFQSWFGSDSTSISQQLLKNSKGDKLLFILKLIAWQTTTYCIENDVVIDWADLNKWLLNNEILKGFQDCFEISTIDFDIFLGHEHFEIVEGVNN</sequence>
<name>A0A7H2V904_9GAMM</name>
<dbReference type="EMBL" id="CP061646">
    <property type="protein sequence ID" value="QNX72837.1"/>
    <property type="molecule type" value="Genomic_DNA"/>
</dbReference>
<protein>
    <submittedName>
        <fullName evidence="1">Uncharacterized protein</fullName>
    </submittedName>
</protein>